<sequence>MAAVEDGISAEERTRDRGHVTITSRGSGSYPTPKLLLLPLPLCRAIPSYPNSNTSIFGSDLPIVSSNVINAQNGGEDGDGDYDRQRGM</sequence>
<feature type="compositionally biased region" description="Basic and acidic residues" evidence="1">
    <location>
        <begin position="10"/>
        <end position="19"/>
    </location>
</feature>
<gene>
    <name evidence="2" type="ORF">D9757_012996</name>
</gene>
<dbReference type="AlphaFoldDB" id="A0A8H5GIT7"/>
<feature type="compositionally biased region" description="Polar residues" evidence="1">
    <location>
        <begin position="21"/>
        <end position="30"/>
    </location>
</feature>
<accession>A0A8H5GIT7</accession>
<keyword evidence="3" id="KW-1185">Reference proteome</keyword>
<proteinExistence type="predicted"/>
<comment type="caution">
    <text evidence="2">The sequence shown here is derived from an EMBL/GenBank/DDBJ whole genome shotgun (WGS) entry which is preliminary data.</text>
</comment>
<dbReference type="EMBL" id="JAACJN010000169">
    <property type="protein sequence ID" value="KAF5365490.1"/>
    <property type="molecule type" value="Genomic_DNA"/>
</dbReference>
<evidence type="ECO:0000256" key="1">
    <source>
        <dbReference type="SAM" id="MobiDB-lite"/>
    </source>
</evidence>
<dbReference type="Proteomes" id="UP000518752">
    <property type="component" value="Unassembled WGS sequence"/>
</dbReference>
<name>A0A8H5GIT7_9AGAR</name>
<protein>
    <submittedName>
        <fullName evidence="2">Uncharacterized protein</fullName>
    </submittedName>
</protein>
<evidence type="ECO:0000313" key="3">
    <source>
        <dbReference type="Proteomes" id="UP000518752"/>
    </source>
</evidence>
<organism evidence="2 3">
    <name type="scientific">Collybiopsis confluens</name>
    <dbReference type="NCBI Taxonomy" id="2823264"/>
    <lineage>
        <taxon>Eukaryota</taxon>
        <taxon>Fungi</taxon>
        <taxon>Dikarya</taxon>
        <taxon>Basidiomycota</taxon>
        <taxon>Agaricomycotina</taxon>
        <taxon>Agaricomycetes</taxon>
        <taxon>Agaricomycetidae</taxon>
        <taxon>Agaricales</taxon>
        <taxon>Marasmiineae</taxon>
        <taxon>Omphalotaceae</taxon>
        <taxon>Collybiopsis</taxon>
    </lineage>
</organism>
<reference evidence="2 3" key="1">
    <citation type="journal article" date="2020" name="ISME J.">
        <title>Uncovering the hidden diversity of litter-decomposition mechanisms in mushroom-forming fungi.</title>
        <authorList>
            <person name="Floudas D."/>
            <person name="Bentzer J."/>
            <person name="Ahren D."/>
            <person name="Johansson T."/>
            <person name="Persson P."/>
            <person name="Tunlid A."/>
        </authorList>
    </citation>
    <scope>NUCLEOTIDE SEQUENCE [LARGE SCALE GENOMIC DNA]</scope>
    <source>
        <strain evidence="2 3">CBS 406.79</strain>
    </source>
</reference>
<feature type="region of interest" description="Disordered" evidence="1">
    <location>
        <begin position="1"/>
        <end position="30"/>
    </location>
</feature>
<feature type="region of interest" description="Disordered" evidence="1">
    <location>
        <begin position="68"/>
        <end position="88"/>
    </location>
</feature>
<evidence type="ECO:0000313" key="2">
    <source>
        <dbReference type="EMBL" id="KAF5365490.1"/>
    </source>
</evidence>